<evidence type="ECO:0000313" key="11">
    <source>
        <dbReference type="Proteomes" id="UP001339911"/>
    </source>
</evidence>
<feature type="transmembrane region" description="Helical" evidence="7">
    <location>
        <begin position="233"/>
        <end position="257"/>
    </location>
</feature>
<evidence type="ECO:0000256" key="3">
    <source>
        <dbReference type="ARBA" id="ARBA00022692"/>
    </source>
</evidence>
<comment type="subcellular location">
    <subcellularLocation>
        <location evidence="1">Membrane</location>
        <topology evidence="1">Multi-pass membrane protein</topology>
    </subcellularLocation>
</comment>
<evidence type="ECO:0000256" key="4">
    <source>
        <dbReference type="ARBA" id="ARBA00022989"/>
    </source>
</evidence>
<feature type="compositionally biased region" description="Basic and acidic residues" evidence="6">
    <location>
        <begin position="316"/>
        <end position="329"/>
    </location>
</feature>
<evidence type="ECO:0000313" key="9">
    <source>
        <dbReference type="EMBL" id="MEE6310376.1"/>
    </source>
</evidence>
<comment type="caution">
    <text evidence="10">The sequence shown here is derived from an EMBL/GenBank/DDBJ whole genome shotgun (WGS) entry which is preliminary data.</text>
</comment>
<dbReference type="RefSeq" id="WP_331210599.1">
    <property type="nucleotide sequence ID" value="NZ_JAZGQL010000026.1"/>
</dbReference>
<feature type="compositionally biased region" description="Low complexity" evidence="6">
    <location>
        <begin position="289"/>
        <end position="314"/>
    </location>
</feature>
<dbReference type="EMBL" id="JAZGQL010000035">
    <property type="protein sequence ID" value="MEE6311540.1"/>
    <property type="molecule type" value="Genomic_DNA"/>
</dbReference>
<feature type="transmembrane region" description="Helical" evidence="7">
    <location>
        <begin position="208"/>
        <end position="226"/>
    </location>
</feature>
<feature type="transmembrane region" description="Helical" evidence="7">
    <location>
        <begin position="66"/>
        <end position="85"/>
    </location>
</feature>
<feature type="transmembrane region" description="Helical" evidence="7">
    <location>
        <begin position="36"/>
        <end position="54"/>
    </location>
</feature>
<keyword evidence="4 7" id="KW-1133">Transmembrane helix</keyword>
<evidence type="ECO:0000256" key="1">
    <source>
        <dbReference type="ARBA" id="ARBA00004141"/>
    </source>
</evidence>
<dbReference type="Proteomes" id="UP001339911">
    <property type="component" value="Unassembled WGS sequence"/>
</dbReference>
<evidence type="ECO:0000259" key="8">
    <source>
        <dbReference type="Pfam" id="PF00892"/>
    </source>
</evidence>
<proteinExistence type="inferred from homology"/>
<dbReference type="PANTHER" id="PTHR32322:SF2">
    <property type="entry name" value="EAMA DOMAIN-CONTAINING PROTEIN"/>
    <property type="match status" value="1"/>
</dbReference>
<keyword evidence="11" id="KW-1185">Reference proteome</keyword>
<feature type="transmembrane region" description="Helical" evidence="7">
    <location>
        <begin position="175"/>
        <end position="196"/>
    </location>
</feature>
<evidence type="ECO:0000256" key="6">
    <source>
        <dbReference type="SAM" id="MobiDB-lite"/>
    </source>
</evidence>
<feature type="transmembrane region" description="Helical" evidence="7">
    <location>
        <begin position="263"/>
        <end position="284"/>
    </location>
</feature>
<dbReference type="Pfam" id="PF00892">
    <property type="entry name" value="EamA"/>
    <property type="match status" value="2"/>
</dbReference>
<evidence type="ECO:0000256" key="7">
    <source>
        <dbReference type="SAM" id="Phobius"/>
    </source>
</evidence>
<name>A0ABU7SNK1_9ACTN</name>
<feature type="domain" description="EamA" evidence="8">
    <location>
        <begin position="12"/>
        <end position="135"/>
    </location>
</feature>
<gene>
    <name evidence="9" type="ORF">V1634_26405</name>
    <name evidence="10" type="ORF">V1634_32425</name>
</gene>
<evidence type="ECO:0000256" key="5">
    <source>
        <dbReference type="ARBA" id="ARBA00023136"/>
    </source>
</evidence>
<feature type="transmembrane region" description="Helical" evidence="7">
    <location>
        <begin position="91"/>
        <end position="112"/>
    </location>
</feature>
<feature type="transmembrane region" description="Helical" evidence="7">
    <location>
        <begin position="145"/>
        <end position="163"/>
    </location>
</feature>
<dbReference type="EMBL" id="JAZGQL010000026">
    <property type="protein sequence ID" value="MEE6310376.1"/>
    <property type="molecule type" value="Genomic_DNA"/>
</dbReference>
<evidence type="ECO:0000313" key="10">
    <source>
        <dbReference type="EMBL" id="MEE6311540.1"/>
    </source>
</evidence>
<keyword evidence="3 7" id="KW-0812">Transmembrane</keyword>
<dbReference type="InterPro" id="IPR037185">
    <property type="entry name" value="EmrE-like"/>
</dbReference>
<dbReference type="PANTHER" id="PTHR32322">
    <property type="entry name" value="INNER MEMBRANE TRANSPORTER"/>
    <property type="match status" value="1"/>
</dbReference>
<sequence length="329" mass="33152">MATSTGARTLVTALAPAVWGTTYVVTTELLPAGHPLFAGLVRSLPAGLVVLTVLRVLPRGVWWWRSLLLGALNIGFFFPLLFVSAERLPGGVAATLGATQPLVVAGLAVGILREPPSWWRIGWGIAGAAGVGLVVLGPQAGLDPVGLLAGLAGALSMALGVTLTKHWRTDEVSPVVFAGWQLAAGGLVLLPLTVVFEGRPPAIDLPGLGGYVWLGLVGGLAAYVVWFRGIATLPVAAVALLGLISPLVAAALGAVILDQSFGPIQALGFGLALTALAAGQVSAGGSGSGSADTRSATADGGGSHHASPAGSADPTIRSREGHDERCLHP</sequence>
<dbReference type="SUPFAM" id="SSF103481">
    <property type="entry name" value="Multidrug resistance efflux transporter EmrE"/>
    <property type="match status" value="2"/>
</dbReference>
<organism evidence="10 11">
    <name type="scientific">Plantactinospora veratri</name>
    <dbReference type="NCBI Taxonomy" id="1436122"/>
    <lineage>
        <taxon>Bacteria</taxon>
        <taxon>Bacillati</taxon>
        <taxon>Actinomycetota</taxon>
        <taxon>Actinomycetes</taxon>
        <taxon>Micromonosporales</taxon>
        <taxon>Micromonosporaceae</taxon>
        <taxon>Plantactinospora</taxon>
    </lineage>
</organism>
<reference evidence="10 11" key="1">
    <citation type="submission" date="2024-01" db="EMBL/GenBank/DDBJ databases">
        <title>Genome insights into Plantactinospora veratri sp. nov.</title>
        <authorList>
            <person name="Wang L."/>
        </authorList>
    </citation>
    <scope>NUCLEOTIDE SEQUENCE [LARGE SCALE GENOMIC DNA]</scope>
    <source>
        <strain evidence="10 11">NEAU-FHS4</strain>
    </source>
</reference>
<feature type="transmembrane region" description="Helical" evidence="7">
    <location>
        <begin position="119"/>
        <end position="139"/>
    </location>
</feature>
<evidence type="ECO:0000256" key="2">
    <source>
        <dbReference type="ARBA" id="ARBA00007362"/>
    </source>
</evidence>
<feature type="domain" description="EamA" evidence="8">
    <location>
        <begin position="146"/>
        <end position="276"/>
    </location>
</feature>
<accession>A0ABU7SNK1</accession>
<keyword evidence="5 7" id="KW-0472">Membrane</keyword>
<protein>
    <submittedName>
        <fullName evidence="10">EamA family transporter</fullName>
    </submittedName>
</protein>
<dbReference type="InterPro" id="IPR000620">
    <property type="entry name" value="EamA_dom"/>
</dbReference>
<dbReference type="InterPro" id="IPR050638">
    <property type="entry name" value="AA-Vitamin_Transporters"/>
</dbReference>
<feature type="region of interest" description="Disordered" evidence="6">
    <location>
        <begin position="287"/>
        <end position="329"/>
    </location>
</feature>
<comment type="similarity">
    <text evidence="2">Belongs to the EamA transporter family.</text>
</comment>